<keyword evidence="3 6" id="KW-1133">Transmembrane helix</keyword>
<dbReference type="Pfam" id="PF13103">
    <property type="entry name" value="TonB_2"/>
    <property type="match status" value="1"/>
</dbReference>
<organism evidence="7 8">
    <name type="scientific">Candidatus Sulfotelmatobacter kueseliae</name>
    <dbReference type="NCBI Taxonomy" id="2042962"/>
    <lineage>
        <taxon>Bacteria</taxon>
        <taxon>Pseudomonadati</taxon>
        <taxon>Acidobacteriota</taxon>
        <taxon>Terriglobia</taxon>
        <taxon>Terriglobales</taxon>
        <taxon>Candidatus Korobacteraceae</taxon>
        <taxon>Candidatus Sulfotelmatobacter</taxon>
    </lineage>
</organism>
<dbReference type="InterPro" id="IPR006260">
    <property type="entry name" value="TonB/TolA_C"/>
</dbReference>
<evidence type="ECO:0000256" key="3">
    <source>
        <dbReference type="ARBA" id="ARBA00022989"/>
    </source>
</evidence>
<dbReference type="GO" id="GO:0016020">
    <property type="term" value="C:membrane"/>
    <property type="evidence" value="ECO:0007669"/>
    <property type="project" value="UniProtKB-SubCell"/>
</dbReference>
<evidence type="ECO:0000313" key="7">
    <source>
        <dbReference type="EMBL" id="SPF40938.1"/>
    </source>
</evidence>
<dbReference type="AlphaFoldDB" id="A0A2U3KMR0"/>
<proteinExistence type="predicted"/>
<feature type="transmembrane region" description="Helical" evidence="6">
    <location>
        <begin position="61"/>
        <end position="86"/>
    </location>
</feature>
<feature type="compositionally biased region" description="Pro residues" evidence="5">
    <location>
        <begin position="177"/>
        <end position="188"/>
    </location>
</feature>
<dbReference type="SUPFAM" id="SSF74653">
    <property type="entry name" value="TolA/TonB C-terminal domain"/>
    <property type="match status" value="1"/>
</dbReference>
<feature type="region of interest" description="Disordered" evidence="5">
    <location>
        <begin position="125"/>
        <end position="200"/>
    </location>
</feature>
<evidence type="ECO:0000256" key="5">
    <source>
        <dbReference type="SAM" id="MobiDB-lite"/>
    </source>
</evidence>
<name>A0A2U3KMR0_9BACT</name>
<keyword evidence="4 6" id="KW-0472">Membrane</keyword>
<evidence type="ECO:0000256" key="1">
    <source>
        <dbReference type="ARBA" id="ARBA00004167"/>
    </source>
</evidence>
<sequence>MAITQIPFQDPAPPAEKPLPEQLDLYTVSSHTADRDDDDAHVPHLLIQLQDDLARSRKREAAWISIIVHLCLAILIVNSDWIGAYLDKHLHWHPFVILQARNPLADKNITFLTLPPDAQKLARKPNTNVLSDKDRIATTRRPELDPKELQKILATPPPGAPGLPGPQLPSPMAQNVPPAPQPGQPPAQRPQFESNQTAQLQAPARPNVFSKYGGDMSAGSAIQQAAQAAAARRAGGGGQGGDYGLGTAAHGRPYGNFEVLSDTQGIDFAPYLERMKIEILKHWYEVLPSSVFPPILKKGKLLIQFSIMPDGSVRGMQLVISSGDDALDRAAWGGITGSNPLPPLPEEYIKRGGTDLTLRGMFIYNLDEHDFQ</sequence>
<evidence type="ECO:0000256" key="6">
    <source>
        <dbReference type="SAM" id="Phobius"/>
    </source>
</evidence>
<protein>
    <submittedName>
        <fullName evidence="7">TonB-like protein</fullName>
    </submittedName>
</protein>
<comment type="subcellular location">
    <subcellularLocation>
        <location evidence="1">Membrane</location>
        <topology evidence="1">Single-pass membrane protein</topology>
    </subcellularLocation>
</comment>
<feature type="compositionally biased region" description="Basic and acidic residues" evidence="5">
    <location>
        <begin position="131"/>
        <end position="150"/>
    </location>
</feature>
<feature type="compositionally biased region" description="Pro residues" evidence="5">
    <location>
        <begin position="155"/>
        <end position="169"/>
    </location>
</feature>
<dbReference type="Gene3D" id="3.30.1150.10">
    <property type="match status" value="1"/>
</dbReference>
<keyword evidence="2 6" id="KW-0812">Transmembrane</keyword>
<dbReference type="NCBIfam" id="TIGR01352">
    <property type="entry name" value="tonB_Cterm"/>
    <property type="match status" value="1"/>
</dbReference>
<dbReference type="Proteomes" id="UP000238701">
    <property type="component" value="Unassembled WGS sequence"/>
</dbReference>
<accession>A0A2U3KMR0</accession>
<reference evidence="8" key="1">
    <citation type="submission" date="2018-02" db="EMBL/GenBank/DDBJ databases">
        <authorList>
            <person name="Hausmann B."/>
        </authorList>
    </citation>
    <scope>NUCLEOTIDE SEQUENCE [LARGE SCALE GENOMIC DNA]</scope>
    <source>
        <strain evidence="8">Peat soil MAG SbA1</strain>
    </source>
</reference>
<evidence type="ECO:0000256" key="2">
    <source>
        <dbReference type="ARBA" id="ARBA00022692"/>
    </source>
</evidence>
<dbReference type="OrthoDB" id="120429at2"/>
<evidence type="ECO:0000313" key="8">
    <source>
        <dbReference type="Proteomes" id="UP000238701"/>
    </source>
</evidence>
<dbReference type="EMBL" id="OMOD01000126">
    <property type="protein sequence ID" value="SPF40938.1"/>
    <property type="molecule type" value="Genomic_DNA"/>
</dbReference>
<gene>
    <name evidence="7" type="ORF">SBA1_330002</name>
</gene>
<evidence type="ECO:0000256" key="4">
    <source>
        <dbReference type="ARBA" id="ARBA00023136"/>
    </source>
</evidence>
<feature type="region of interest" description="Disordered" evidence="5">
    <location>
        <begin position="1"/>
        <end position="20"/>
    </location>
</feature>